<keyword evidence="1" id="KW-0472">Membrane</keyword>
<feature type="domain" description="DUF6311" evidence="3">
    <location>
        <begin position="454"/>
        <end position="558"/>
    </location>
</feature>
<keyword evidence="5" id="KW-1185">Reference proteome</keyword>
<feature type="transmembrane region" description="Helical" evidence="1">
    <location>
        <begin position="415"/>
        <end position="432"/>
    </location>
</feature>
<feature type="transmembrane region" description="Helical" evidence="1">
    <location>
        <begin position="341"/>
        <end position="358"/>
    </location>
</feature>
<gene>
    <name evidence="4" type="ORF">LJ655_18565</name>
</gene>
<dbReference type="InterPro" id="IPR046278">
    <property type="entry name" value="DUF6311"/>
</dbReference>
<organism evidence="4 5">
    <name type="scientific">Paraburkholderia translucens</name>
    <dbReference type="NCBI Taxonomy" id="2886945"/>
    <lineage>
        <taxon>Bacteria</taxon>
        <taxon>Pseudomonadati</taxon>
        <taxon>Pseudomonadota</taxon>
        <taxon>Betaproteobacteria</taxon>
        <taxon>Burkholderiales</taxon>
        <taxon>Burkholderiaceae</taxon>
        <taxon>Paraburkholderia</taxon>
    </lineage>
</organism>
<feature type="transmembrane region" description="Helical" evidence="1">
    <location>
        <begin position="131"/>
        <end position="152"/>
    </location>
</feature>
<dbReference type="RefSeq" id="WP_230562700.1">
    <property type="nucleotide sequence ID" value="NZ_JAJITC010000009.1"/>
</dbReference>
<comment type="caution">
    <text evidence="4">The sequence shown here is derived from an EMBL/GenBank/DDBJ whole genome shotgun (WGS) entry which is preliminary data.</text>
</comment>
<evidence type="ECO:0000313" key="4">
    <source>
        <dbReference type="EMBL" id="MCC8403869.1"/>
    </source>
</evidence>
<dbReference type="InterPro" id="IPR058671">
    <property type="entry name" value="DUF6311_C"/>
</dbReference>
<feature type="domain" description="DUF6311" evidence="2">
    <location>
        <begin position="39"/>
        <end position="431"/>
    </location>
</feature>
<feature type="transmembrane region" description="Helical" evidence="1">
    <location>
        <begin position="391"/>
        <end position="408"/>
    </location>
</feature>
<evidence type="ECO:0000259" key="2">
    <source>
        <dbReference type="Pfam" id="PF19830"/>
    </source>
</evidence>
<name>A0ABS8KGG8_9BURK</name>
<feature type="transmembrane region" description="Helical" evidence="1">
    <location>
        <begin position="182"/>
        <end position="198"/>
    </location>
</feature>
<keyword evidence="1" id="KW-1133">Transmembrane helix</keyword>
<dbReference type="EMBL" id="JAJITC010000009">
    <property type="protein sequence ID" value="MCC8403869.1"/>
    <property type="molecule type" value="Genomic_DNA"/>
</dbReference>
<dbReference type="Proteomes" id="UP001430614">
    <property type="component" value="Unassembled WGS sequence"/>
</dbReference>
<feature type="transmembrane region" description="Helical" evidence="1">
    <location>
        <begin position="35"/>
        <end position="55"/>
    </location>
</feature>
<protein>
    <submittedName>
        <fullName evidence="4">DUF6311 domain-containing protein</fullName>
    </submittedName>
</protein>
<dbReference type="Pfam" id="PF25853">
    <property type="entry name" value="DUF6311_C"/>
    <property type="match status" value="1"/>
</dbReference>
<evidence type="ECO:0000313" key="5">
    <source>
        <dbReference type="Proteomes" id="UP001430614"/>
    </source>
</evidence>
<accession>A0ABS8KGG8</accession>
<dbReference type="Pfam" id="PF19830">
    <property type="entry name" value="DUF6311"/>
    <property type="match status" value="1"/>
</dbReference>
<feature type="transmembrane region" description="Helical" evidence="1">
    <location>
        <begin position="204"/>
        <end position="229"/>
    </location>
</feature>
<reference evidence="4 5" key="1">
    <citation type="submission" date="2021-11" db="EMBL/GenBank/DDBJ databases">
        <authorList>
            <person name="Oh E.-T."/>
            <person name="Kim S.-B."/>
        </authorList>
    </citation>
    <scope>NUCLEOTIDE SEQUENCE [LARGE SCALE GENOMIC DNA]</scope>
    <source>
        <strain evidence="4 5">MMS20-SJTN17</strain>
    </source>
</reference>
<feature type="transmembrane region" description="Helical" evidence="1">
    <location>
        <begin position="307"/>
        <end position="329"/>
    </location>
</feature>
<proteinExistence type="predicted"/>
<sequence>MLDSALPFFQLRYIPHQYDLDFSLTMTNPFRIRNVLIPAAIGLIVYLAFTGGHGLNPLRVDWIMSSDGDAPQQYVGWNFFRHSPYLQFPLGLNPGYGEVIGSSIVFSDSIPLLAILFKLVRGVLPDQFQYFGLWIAACFALQAVFAWAILSLRTTDNVIKALGCVLLTLSPPMLWRLHGHEALIGHWLLLAALYLYLTNRARTWHWILLICVTASIHAYLLAMVAGMWFADRVRLLAPGSARLKQLAVELPCLAVAVLITTWSVGYYTVRSVVSGGFGTYRVTLTSPFRAEAIWSIWSSYGFLGGDYEGFCYTGAGVLLLFVTTAILIIKHRKSVPIAWRTHASLIFVCTLFYLFALSNRVSLGGRHELFQYPMPAFLTGFTSTFRASGRFIWPVFYAAIVFLLFRLIRLSPRKWVIPLLCIFVVFQATDLIKASKYFRNQWTQQWTPFLTSDFWREVPRQYKRVAFVMPLDGGYTYVPIAFMASNAKMTINGANLARVDFDRLGQVQAQLQYTIEHGTYSPDTLYVFYTPQNWATAKANFKGDGFVGTVDNYDVIAPAWHGCTTSCGTSANK</sequence>
<feature type="transmembrane region" description="Helical" evidence="1">
    <location>
        <begin position="99"/>
        <end position="119"/>
    </location>
</feature>
<evidence type="ECO:0000259" key="3">
    <source>
        <dbReference type="Pfam" id="PF25853"/>
    </source>
</evidence>
<keyword evidence="1" id="KW-0812">Transmembrane</keyword>
<evidence type="ECO:0000256" key="1">
    <source>
        <dbReference type="SAM" id="Phobius"/>
    </source>
</evidence>